<keyword evidence="2" id="KW-0472">Membrane</keyword>
<gene>
    <name evidence="4" type="ORF">POM88_024250</name>
</gene>
<feature type="transmembrane region" description="Helical" evidence="2">
    <location>
        <begin position="122"/>
        <end position="144"/>
    </location>
</feature>
<keyword evidence="3" id="KW-0732">Signal</keyword>
<evidence type="ECO:0000313" key="4">
    <source>
        <dbReference type="EMBL" id="KAK1377506.1"/>
    </source>
</evidence>
<feature type="compositionally biased region" description="Basic residues" evidence="1">
    <location>
        <begin position="48"/>
        <end position="58"/>
    </location>
</feature>
<organism evidence="4 5">
    <name type="scientific">Heracleum sosnowskyi</name>
    <dbReference type="NCBI Taxonomy" id="360622"/>
    <lineage>
        <taxon>Eukaryota</taxon>
        <taxon>Viridiplantae</taxon>
        <taxon>Streptophyta</taxon>
        <taxon>Embryophyta</taxon>
        <taxon>Tracheophyta</taxon>
        <taxon>Spermatophyta</taxon>
        <taxon>Magnoliopsida</taxon>
        <taxon>eudicotyledons</taxon>
        <taxon>Gunneridae</taxon>
        <taxon>Pentapetalae</taxon>
        <taxon>asterids</taxon>
        <taxon>campanulids</taxon>
        <taxon>Apiales</taxon>
        <taxon>Apiaceae</taxon>
        <taxon>Apioideae</taxon>
        <taxon>apioid superclade</taxon>
        <taxon>Tordylieae</taxon>
        <taxon>Tordyliinae</taxon>
        <taxon>Heracleum</taxon>
    </lineage>
</organism>
<reference evidence="4" key="2">
    <citation type="submission" date="2023-05" db="EMBL/GenBank/DDBJ databases">
        <authorList>
            <person name="Schelkunov M.I."/>
        </authorList>
    </citation>
    <scope>NUCLEOTIDE SEQUENCE</scope>
    <source>
        <strain evidence="4">Hsosn_3</strain>
        <tissue evidence="4">Leaf</tissue>
    </source>
</reference>
<dbReference type="EMBL" id="JAUIZM010000006">
    <property type="protein sequence ID" value="KAK1377506.1"/>
    <property type="molecule type" value="Genomic_DNA"/>
</dbReference>
<evidence type="ECO:0000256" key="2">
    <source>
        <dbReference type="SAM" id="Phobius"/>
    </source>
</evidence>
<dbReference type="Proteomes" id="UP001237642">
    <property type="component" value="Unassembled WGS sequence"/>
</dbReference>
<feature type="chain" id="PRO_5042042664" evidence="3">
    <location>
        <begin position="22"/>
        <end position="160"/>
    </location>
</feature>
<feature type="compositionally biased region" description="Basic and acidic residues" evidence="1">
    <location>
        <begin position="77"/>
        <end position="97"/>
    </location>
</feature>
<keyword evidence="2" id="KW-1133">Transmembrane helix</keyword>
<keyword evidence="5" id="KW-1185">Reference proteome</keyword>
<accession>A0AAD8ML95</accession>
<reference evidence="4" key="1">
    <citation type="submission" date="2023-02" db="EMBL/GenBank/DDBJ databases">
        <title>Genome of toxic invasive species Heracleum sosnowskyi carries increased number of genes despite the absence of recent whole-genome duplications.</title>
        <authorList>
            <person name="Schelkunov M."/>
            <person name="Shtratnikova V."/>
            <person name="Makarenko M."/>
            <person name="Klepikova A."/>
            <person name="Omelchenko D."/>
            <person name="Novikova G."/>
            <person name="Obukhova E."/>
            <person name="Bogdanov V."/>
            <person name="Penin A."/>
            <person name="Logacheva M."/>
        </authorList>
    </citation>
    <scope>NUCLEOTIDE SEQUENCE</scope>
    <source>
        <strain evidence="4">Hsosn_3</strain>
        <tissue evidence="4">Leaf</tissue>
    </source>
</reference>
<proteinExistence type="predicted"/>
<protein>
    <submittedName>
        <fullName evidence="4">Copper ion transmembrane transporter</fullName>
    </submittedName>
</protein>
<keyword evidence="2 4" id="KW-0812">Transmembrane</keyword>
<comment type="caution">
    <text evidence="4">The sequence shown here is derived from an EMBL/GenBank/DDBJ whole genome shotgun (WGS) entry which is preliminary data.</text>
</comment>
<dbReference type="PANTHER" id="PTHR34558">
    <property type="entry name" value="EXPRESSED PROTEIN"/>
    <property type="match status" value="1"/>
</dbReference>
<sequence>MAQYFLLFLITVHAFVIFAKASETVHTLREANHIEPTSSNAEAPTGRRLGKHRNKHNTVKFLPEAPHVSPVGSPQTKNDHDHEDSNKENEITGHQDPHIAPTGETGTKKHHHHHESVLEESVAGGGVIVGGLATTFLVAIFCYIRATRRNSSNSPTSSSP</sequence>
<name>A0AAD8ML95_9APIA</name>
<evidence type="ECO:0000256" key="1">
    <source>
        <dbReference type="SAM" id="MobiDB-lite"/>
    </source>
</evidence>
<evidence type="ECO:0000256" key="3">
    <source>
        <dbReference type="SAM" id="SignalP"/>
    </source>
</evidence>
<feature type="signal peptide" evidence="3">
    <location>
        <begin position="1"/>
        <end position="21"/>
    </location>
</feature>
<dbReference type="PANTHER" id="PTHR34558:SF9">
    <property type="entry name" value="F3L24.15 PROTEIN"/>
    <property type="match status" value="1"/>
</dbReference>
<dbReference type="AlphaFoldDB" id="A0AAD8ML95"/>
<feature type="region of interest" description="Disordered" evidence="1">
    <location>
        <begin position="32"/>
        <end position="118"/>
    </location>
</feature>
<evidence type="ECO:0000313" key="5">
    <source>
        <dbReference type="Proteomes" id="UP001237642"/>
    </source>
</evidence>